<keyword evidence="15" id="KW-1185">Reference proteome</keyword>
<sequence>MASVQDSSAETEKPRPTLAEHADEPDLTTNETIAEEMDVSIDSSQALTPQDSDPIPKSPAITMSTPVAPTTNSVSPQQQSTSVKITTTAVAESVQQLPSDVALQSHSADILSQTTGTAIQSISTVIGNQPLQTSAIKVAGQSVTVQSSPAIQQTQSTDVSNSPQLAKVSSVTQAPVQLAGQTQVPSTNIFLPEVSTSNITVATAPIPLQVPVPASQGPIPPPATLVTQAINITPVKITSSVVSLHQATPVKITSTLSPMHQLQAEIPIQSQQANILSQTAGTTIQSISTVIPNQPLHTQPAKIIGQPVSVQSASIVQQPQQITISAPSQIAKVPNLTQGPIQLTNAPQLQVVRQQQQQPQLASSQSPATASSPSRNQGPDFKYVCCLLDDGVRCDRIAGNASYSRRVQKTVGLRKLNYTLDPNVRHAYICEHHKSMIQSARKSPANARETVLNRNHHLQEVATAASVTAMSPYGPQANNATNFLPQHAMLNHGALNSVADFSTLRGTTAAAVGYSHYAGPSIGPLDPSTSGYIDQHHHQSDINNGMDVDLYQLQVNTLRRYKRHFRVQTRPGLNKLQLAESLKRHFKSIPVLDKEAITYFVYMVKCNRNKLDHNVRCPTTENR</sequence>
<evidence type="ECO:0000256" key="11">
    <source>
        <dbReference type="SAM" id="MobiDB-lite"/>
    </source>
</evidence>
<evidence type="ECO:0000256" key="8">
    <source>
        <dbReference type="ARBA" id="ARBA00023125"/>
    </source>
</evidence>
<evidence type="ECO:0000256" key="4">
    <source>
        <dbReference type="ARBA" id="ARBA00022723"/>
    </source>
</evidence>
<dbReference type="InterPro" id="IPR024145">
    <property type="entry name" value="His_deAcase_SAP30/SAP30L"/>
</dbReference>
<proteinExistence type="inferred from homology"/>
<feature type="region of interest" description="Disordered" evidence="11">
    <location>
        <begin position="350"/>
        <end position="376"/>
    </location>
</feature>
<evidence type="ECO:0000256" key="2">
    <source>
        <dbReference type="ARBA" id="ARBA00006283"/>
    </source>
</evidence>
<feature type="region of interest" description="Disordered" evidence="11">
    <location>
        <begin position="1"/>
        <end position="80"/>
    </location>
</feature>
<dbReference type="Gene3D" id="3.40.1800.30">
    <property type="match status" value="1"/>
</dbReference>
<evidence type="ECO:0000256" key="10">
    <source>
        <dbReference type="ARBA" id="ARBA00023242"/>
    </source>
</evidence>
<accession>A0ABQ7SC42</accession>
<gene>
    <name evidence="14" type="primary">sap30l-a</name>
    <name evidence="14" type="ORF">GZH46_00471</name>
</gene>
<keyword evidence="7" id="KW-0805">Transcription regulation</keyword>
<evidence type="ECO:0000259" key="13">
    <source>
        <dbReference type="Pfam" id="PF13867"/>
    </source>
</evidence>
<protein>
    <submittedName>
        <fullName evidence="14">Histone deacetylase complex subunit SAP30L-A</fullName>
    </submittedName>
</protein>
<evidence type="ECO:0000259" key="12">
    <source>
        <dbReference type="Pfam" id="PF13866"/>
    </source>
</evidence>
<keyword evidence="9" id="KW-0804">Transcription</keyword>
<dbReference type="InterPro" id="IPR038291">
    <property type="entry name" value="SAP30_C_sf"/>
</dbReference>
<organism evidence="14 15">
    <name type="scientific">Fragariocoptes setiger</name>
    <dbReference type="NCBI Taxonomy" id="1670756"/>
    <lineage>
        <taxon>Eukaryota</taxon>
        <taxon>Metazoa</taxon>
        <taxon>Ecdysozoa</taxon>
        <taxon>Arthropoda</taxon>
        <taxon>Chelicerata</taxon>
        <taxon>Arachnida</taxon>
        <taxon>Acari</taxon>
        <taxon>Acariformes</taxon>
        <taxon>Trombidiformes</taxon>
        <taxon>Prostigmata</taxon>
        <taxon>Eupodina</taxon>
        <taxon>Eriophyoidea</taxon>
        <taxon>Phytoptidae</taxon>
        <taxon>Fragariocoptes</taxon>
    </lineage>
</organism>
<feature type="compositionally biased region" description="Polar residues" evidence="11">
    <location>
        <begin position="61"/>
        <end position="80"/>
    </location>
</feature>
<name>A0ABQ7SC42_9ACAR</name>
<dbReference type="Gene3D" id="6.10.160.20">
    <property type="match status" value="1"/>
</dbReference>
<feature type="non-terminal residue" evidence="14">
    <location>
        <position position="1"/>
    </location>
</feature>
<dbReference type="PANTHER" id="PTHR13286">
    <property type="entry name" value="SAP30"/>
    <property type="match status" value="1"/>
</dbReference>
<comment type="similarity">
    <text evidence="2">Belongs to the SAP30 family.</text>
</comment>
<feature type="compositionally biased region" description="Basic and acidic residues" evidence="11">
    <location>
        <begin position="10"/>
        <end position="24"/>
    </location>
</feature>
<comment type="caution">
    <text evidence="14">The sequence shown here is derived from an EMBL/GenBank/DDBJ whole genome shotgun (WGS) entry which is preliminary data.</text>
</comment>
<dbReference type="Pfam" id="PF13867">
    <property type="entry name" value="SAP30_Sin3_bdg"/>
    <property type="match status" value="1"/>
</dbReference>
<keyword evidence="8" id="KW-0238">DNA-binding</keyword>
<evidence type="ECO:0000256" key="5">
    <source>
        <dbReference type="ARBA" id="ARBA00022771"/>
    </source>
</evidence>
<comment type="subcellular location">
    <subcellularLocation>
        <location evidence="1">Nucleus</location>
    </subcellularLocation>
</comment>
<feature type="compositionally biased region" description="Low complexity" evidence="11">
    <location>
        <begin position="350"/>
        <end position="375"/>
    </location>
</feature>
<evidence type="ECO:0000256" key="7">
    <source>
        <dbReference type="ARBA" id="ARBA00023015"/>
    </source>
</evidence>
<dbReference type="PANTHER" id="PTHR13286:SF6">
    <property type="entry name" value="HISTONE DEACETYLASE COMPLEX SUBUNIT SAP30L-RELATED"/>
    <property type="match status" value="1"/>
</dbReference>
<dbReference type="InterPro" id="IPR025718">
    <property type="entry name" value="SAP30_Sin3-bd"/>
</dbReference>
<evidence type="ECO:0000256" key="9">
    <source>
        <dbReference type="ARBA" id="ARBA00023163"/>
    </source>
</evidence>
<evidence type="ECO:0000313" key="14">
    <source>
        <dbReference type="EMBL" id="KAG9510969.1"/>
    </source>
</evidence>
<evidence type="ECO:0000256" key="3">
    <source>
        <dbReference type="ARBA" id="ARBA00022491"/>
    </source>
</evidence>
<dbReference type="Proteomes" id="UP000825002">
    <property type="component" value="Unassembled WGS sequence"/>
</dbReference>
<evidence type="ECO:0000313" key="15">
    <source>
        <dbReference type="Proteomes" id="UP000825002"/>
    </source>
</evidence>
<dbReference type="Pfam" id="PF13866">
    <property type="entry name" value="zf-SAP30"/>
    <property type="match status" value="1"/>
</dbReference>
<evidence type="ECO:0000256" key="6">
    <source>
        <dbReference type="ARBA" id="ARBA00022833"/>
    </source>
</evidence>
<keyword evidence="4" id="KW-0479">Metal-binding</keyword>
<feature type="compositionally biased region" description="Polar residues" evidence="11">
    <location>
        <begin position="41"/>
        <end position="51"/>
    </location>
</feature>
<keyword evidence="10" id="KW-0539">Nucleus</keyword>
<feature type="domain" description="Histone deacetylase complex subunit SAP30 Sin3 binding" evidence="13">
    <location>
        <begin position="553"/>
        <end position="605"/>
    </location>
</feature>
<reference evidence="14 15" key="1">
    <citation type="submission" date="2020-10" db="EMBL/GenBank/DDBJ databases">
        <authorList>
            <person name="Klimov P.B."/>
            <person name="Dyachkov S.M."/>
            <person name="Chetverikov P.E."/>
        </authorList>
    </citation>
    <scope>NUCLEOTIDE SEQUENCE [LARGE SCALE GENOMIC DNA]</scope>
    <source>
        <strain evidence="14">BMOC 18-1129-001#AD2665</strain>
        <tissue evidence="14">Entire mites</tissue>
    </source>
</reference>
<dbReference type="EMBL" id="JAIFTH010000045">
    <property type="protein sequence ID" value="KAG9510969.1"/>
    <property type="molecule type" value="Genomic_DNA"/>
</dbReference>
<evidence type="ECO:0000256" key="1">
    <source>
        <dbReference type="ARBA" id="ARBA00004123"/>
    </source>
</evidence>
<keyword evidence="3" id="KW-0678">Repressor</keyword>
<keyword evidence="5" id="KW-0863">Zinc-finger</keyword>
<dbReference type="InterPro" id="IPR025717">
    <property type="entry name" value="SAP30_zn-finger"/>
</dbReference>
<keyword evidence="6" id="KW-0862">Zinc</keyword>
<feature type="domain" description="Histone deacetylase complex subunit SAP30 zinc-finger" evidence="12">
    <location>
        <begin position="383"/>
        <end position="442"/>
    </location>
</feature>